<comment type="subcellular location">
    <subcellularLocation>
        <location evidence="1">Cell membrane</location>
        <topology evidence="1">Multi-pass membrane protein</topology>
    </subcellularLocation>
</comment>
<gene>
    <name evidence="7" type="ORF">VB774_17115</name>
</gene>
<sequence length="314" mass="33638">MAEFFNTYGFLIVSAVFGAILGISVYLPLMAGQLSLATPGFYALGGYIAAIASTKILTTTGSVPVWWVLLEMLAGGGISGLLAVILGIPVLRLRGIYLAIATIAFVEILRVVALNLDITGGAVGIFGIPQPFQSPLEYLWIALPLLGLSMAFMYRLEKIRVGRALIAIREDELAADSMGINPTYYKVLAFVLAAILAGMVGAVSAHFLNTWNARQGTFDASIIFLAFVLIGGSRTFWGPVVGGILLTALPEVLRGLSSVNGMPVWLGQFLKDGRLIIFGILIVVGTIFYPKGIITPEFLKWCSQTTQKAFAKTK</sequence>
<protein>
    <submittedName>
        <fullName evidence="7">Branched-chain amino acid ABC transporter permease</fullName>
    </submittedName>
</protein>
<organism evidence="7 8">
    <name type="scientific">Pseudanabaena galeata UHCC 0370</name>
    <dbReference type="NCBI Taxonomy" id="3110310"/>
    <lineage>
        <taxon>Bacteria</taxon>
        <taxon>Bacillati</taxon>
        <taxon>Cyanobacteriota</taxon>
        <taxon>Cyanophyceae</taxon>
        <taxon>Pseudanabaenales</taxon>
        <taxon>Pseudanabaenaceae</taxon>
        <taxon>Pseudanabaena</taxon>
    </lineage>
</organism>
<keyword evidence="8" id="KW-1185">Reference proteome</keyword>
<dbReference type="Pfam" id="PF02653">
    <property type="entry name" value="BPD_transp_2"/>
    <property type="match status" value="1"/>
</dbReference>
<keyword evidence="3 6" id="KW-0812">Transmembrane</keyword>
<feature type="transmembrane region" description="Helical" evidence="6">
    <location>
        <begin position="187"/>
        <end position="208"/>
    </location>
</feature>
<name>A0ABU5TM55_9CYAN</name>
<feature type="transmembrane region" description="Helical" evidence="6">
    <location>
        <begin position="6"/>
        <end position="29"/>
    </location>
</feature>
<proteinExistence type="predicted"/>
<evidence type="ECO:0000313" key="8">
    <source>
        <dbReference type="Proteomes" id="UP001301388"/>
    </source>
</evidence>
<dbReference type="RefSeq" id="WP_323262598.1">
    <property type="nucleotide sequence ID" value="NZ_JAYGIE010000087.1"/>
</dbReference>
<feature type="transmembrane region" description="Helical" evidence="6">
    <location>
        <begin position="220"/>
        <end position="249"/>
    </location>
</feature>
<feature type="transmembrane region" description="Helical" evidence="6">
    <location>
        <begin position="138"/>
        <end position="156"/>
    </location>
</feature>
<keyword evidence="5 6" id="KW-0472">Membrane</keyword>
<evidence type="ECO:0000256" key="6">
    <source>
        <dbReference type="SAM" id="Phobius"/>
    </source>
</evidence>
<evidence type="ECO:0000256" key="5">
    <source>
        <dbReference type="ARBA" id="ARBA00023136"/>
    </source>
</evidence>
<feature type="transmembrane region" description="Helical" evidence="6">
    <location>
        <begin position="95"/>
        <end position="118"/>
    </location>
</feature>
<keyword evidence="4 6" id="KW-1133">Transmembrane helix</keyword>
<evidence type="ECO:0000256" key="3">
    <source>
        <dbReference type="ARBA" id="ARBA00022692"/>
    </source>
</evidence>
<evidence type="ECO:0000313" key="7">
    <source>
        <dbReference type="EMBL" id="MEA5479345.1"/>
    </source>
</evidence>
<feature type="transmembrane region" description="Helical" evidence="6">
    <location>
        <begin position="64"/>
        <end position="88"/>
    </location>
</feature>
<accession>A0ABU5TM55</accession>
<dbReference type="Proteomes" id="UP001301388">
    <property type="component" value="Unassembled WGS sequence"/>
</dbReference>
<feature type="transmembrane region" description="Helical" evidence="6">
    <location>
        <begin position="269"/>
        <end position="289"/>
    </location>
</feature>
<evidence type="ECO:0000256" key="1">
    <source>
        <dbReference type="ARBA" id="ARBA00004651"/>
    </source>
</evidence>
<reference evidence="7 8" key="1">
    <citation type="submission" date="2023-12" db="EMBL/GenBank/DDBJ databases">
        <title>Baltic Sea Cyanobacteria.</title>
        <authorList>
            <person name="Delbaje E."/>
            <person name="Fewer D.P."/>
            <person name="Shishido T.K."/>
        </authorList>
    </citation>
    <scope>NUCLEOTIDE SEQUENCE [LARGE SCALE GENOMIC DNA]</scope>
    <source>
        <strain evidence="7 8">UHCC 0370</strain>
    </source>
</reference>
<dbReference type="CDD" id="cd06581">
    <property type="entry name" value="TM_PBP1_LivM_like"/>
    <property type="match status" value="1"/>
</dbReference>
<keyword evidence="2" id="KW-1003">Cell membrane</keyword>
<dbReference type="EMBL" id="JAYGIE010000087">
    <property type="protein sequence ID" value="MEA5479345.1"/>
    <property type="molecule type" value="Genomic_DNA"/>
</dbReference>
<dbReference type="InterPro" id="IPR043428">
    <property type="entry name" value="LivM-like"/>
</dbReference>
<dbReference type="PANTHER" id="PTHR30482">
    <property type="entry name" value="HIGH-AFFINITY BRANCHED-CHAIN AMINO ACID TRANSPORT SYSTEM PERMEASE"/>
    <property type="match status" value="1"/>
</dbReference>
<evidence type="ECO:0000256" key="4">
    <source>
        <dbReference type="ARBA" id="ARBA00022989"/>
    </source>
</evidence>
<dbReference type="PANTHER" id="PTHR30482:SF10">
    <property type="entry name" value="HIGH-AFFINITY BRANCHED-CHAIN AMINO ACID TRANSPORT PROTEIN BRAE"/>
    <property type="match status" value="1"/>
</dbReference>
<dbReference type="InterPro" id="IPR001851">
    <property type="entry name" value="ABC_transp_permease"/>
</dbReference>
<comment type="caution">
    <text evidence="7">The sequence shown here is derived from an EMBL/GenBank/DDBJ whole genome shotgun (WGS) entry which is preliminary data.</text>
</comment>
<evidence type="ECO:0000256" key="2">
    <source>
        <dbReference type="ARBA" id="ARBA00022475"/>
    </source>
</evidence>